<gene>
    <name evidence="2" type="ORF">BA724_01625</name>
</gene>
<accession>A0A1E7DS07</accession>
<sequence>MIIHIGKGRGNPVDKPYPNDYYKQLEEIQAADFVLVELTLYLDTHPDDGQAIGQYNQFAQYSKQLKRAFESQFGPLQQGSLNSSPNVWEWSKSPWPWQI</sequence>
<dbReference type="InterPro" id="IPR016571">
    <property type="entry name" value="Spore_coat_assembly_CotJB"/>
</dbReference>
<organism evidence="2 3">
    <name type="scientific">Domibacillus iocasae</name>
    <dbReference type="NCBI Taxonomy" id="1714016"/>
    <lineage>
        <taxon>Bacteria</taxon>
        <taxon>Bacillati</taxon>
        <taxon>Bacillota</taxon>
        <taxon>Bacilli</taxon>
        <taxon>Bacillales</taxon>
        <taxon>Bacillaceae</taxon>
        <taxon>Domibacillus</taxon>
    </lineage>
</organism>
<reference evidence="2 3" key="1">
    <citation type="submission" date="2016-06" db="EMBL/GenBank/DDBJ databases">
        <title>Domibacillus iocasae genome sequencing.</title>
        <authorList>
            <person name="Verma A."/>
            <person name="Pal Y."/>
            <person name="Ojha A.K."/>
            <person name="Krishnamurthi S."/>
        </authorList>
    </citation>
    <scope>NUCLEOTIDE SEQUENCE [LARGE SCALE GENOMIC DNA]</scope>
    <source>
        <strain evidence="2 3">DSM 29979</strain>
    </source>
</reference>
<feature type="domain" description="Protein CotJB" evidence="1">
    <location>
        <begin position="23"/>
        <end position="98"/>
    </location>
</feature>
<dbReference type="PIRSF" id="PIRSF010606">
    <property type="entry name" value="Spore_coat_CotJB"/>
    <property type="match status" value="1"/>
</dbReference>
<evidence type="ECO:0000313" key="3">
    <source>
        <dbReference type="Proteomes" id="UP000095658"/>
    </source>
</evidence>
<dbReference type="EMBL" id="MAMP01000012">
    <property type="protein sequence ID" value="OES45857.1"/>
    <property type="molecule type" value="Genomic_DNA"/>
</dbReference>
<keyword evidence="3" id="KW-1185">Reference proteome</keyword>
<name>A0A1E7DS07_9BACI</name>
<evidence type="ECO:0000259" key="1">
    <source>
        <dbReference type="Pfam" id="PF12652"/>
    </source>
</evidence>
<dbReference type="OrthoDB" id="9804099at2"/>
<dbReference type="STRING" id="1714016.BA724_01625"/>
<evidence type="ECO:0000313" key="2">
    <source>
        <dbReference type="EMBL" id="OES45857.1"/>
    </source>
</evidence>
<keyword evidence="2" id="KW-0167">Capsid protein</keyword>
<dbReference type="AlphaFoldDB" id="A0A1E7DS07"/>
<dbReference type="Pfam" id="PF12652">
    <property type="entry name" value="CotJB"/>
    <property type="match status" value="1"/>
</dbReference>
<protein>
    <submittedName>
        <fullName evidence="2">Spore coat protein CotJB</fullName>
    </submittedName>
</protein>
<dbReference type="InterPro" id="IPR024207">
    <property type="entry name" value="CotJB_dom"/>
</dbReference>
<dbReference type="Proteomes" id="UP000095658">
    <property type="component" value="Unassembled WGS sequence"/>
</dbReference>
<comment type="caution">
    <text evidence="2">The sequence shown here is derived from an EMBL/GenBank/DDBJ whole genome shotgun (WGS) entry which is preliminary data.</text>
</comment>
<proteinExistence type="predicted"/>
<keyword evidence="2" id="KW-0946">Virion</keyword>